<dbReference type="EMBL" id="CM000840">
    <property type="protein sequence ID" value="KRH49297.1"/>
    <property type="molecule type" value="Genomic_DNA"/>
</dbReference>
<keyword evidence="3" id="KW-1185">Reference proteome</keyword>
<name>A0A0R0J399_SOYBN</name>
<gene>
    <name evidence="1" type="ORF">GLYMA_07G146200</name>
</gene>
<organism evidence="1">
    <name type="scientific">Glycine max</name>
    <name type="common">Soybean</name>
    <name type="synonym">Glycine hispida</name>
    <dbReference type="NCBI Taxonomy" id="3847"/>
    <lineage>
        <taxon>Eukaryota</taxon>
        <taxon>Viridiplantae</taxon>
        <taxon>Streptophyta</taxon>
        <taxon>Embryophyta</taxon>
        <taxon>Tracheophyta</taxon>
        <taxon>Spermatophyta</taxon>
        <taxon>Magnoliopsida</taxon>
        <taxon>eudicotyledons</taxon>
        <taxon>Gunneridae</taxon>
        <taxon>Pentapetalae</taxon>
        <taxon>rosids</taxon>
        <taxon>fabids</taxon>
        <taxon>Fabales</taxon>
        <taxon>Fabaceae</taxon>
        <taxon>Papilionoideae</taxon>
        <taxon>50 kb inversion clade</taxon>
        <taxon>NPAAA clade</taxon>
        <taxon>indigoferoid/millettioid clade</taxon>
        <taxon>Phaseoleae</taxon>
        <taxon>Glycine</taxon>
        <taxon>Glycine subgen. Soja</taxon>
    </lineage>
</organism>
<proteinExistence type="predicted"/>
<evidence type="ECO:0008006" key="4">
    <source>
        <dbReference type="Google" id="ProtNLM"/>
    </source>
</evidence>
<dbReference type="PANTHER" id="PTHR37610:SF55">
    <property type="entry name" value="RETROTRANSPOSON COPIA-LIKE N-TERMINAL DOMAIN-CONTAINING PROTEIN"/>
    <property type="match status" value="1"/>
</dbReference>
<evidence type="ECO:0000313" key="2">
    <source>
        <dbReference type="EnsemblPlants" id="KRH49297"/>
    </source>
</evidence>
<dbReference type="EnsemblPlants" id="KRH49297">
    <property type="protein sequence ID" value="KRH49297"/>
    <property type="gene ID" value="GLYMA_07G146200"/>
</dbReference>
<protein>
    <recommendedName>
        <fullName evidence="4">Retrotransposon Copia-like N-terminal domain-containing protein</fullName>
    </recommendedName>
</protein>
<evidence type="ECO:0000313" key="3">
    <source>
        <dbReference type="Proteomes" id="UP000008827"/>
    </source>
</evidence>
<dbReference type="AlphaFoldDB" id="A0A0R0J399"/>
<dbReference type="Proteomes" id="UP000008827">
    <property type="component" value="Chromosome 7"/>
</dbReference>
<reference evidence="1" key="3">
    <citation type="submission" date="2018-07" db="EMBL/GenBank/DDBJ databases">
        <title>WGS assembly of Glycine max.</title>
        <authorList>
            <person name="Schmutz J."/>
            <person name="Cannon S."/>
            <person name="Schlueter J."/>
            <person name="Ma J."/>
            <person name="Mitros T."/>
            <person name="Nelson W."/>
            <person name="Hyten D."/>
            <person name="Song Q."/>
            <person name="Thelen J."/>
            <person name="Cheng J."/>
            <person name="Xu D."/>
            <person name="Hellsten U."/>
            <person name="May G."/>
            <person name="Yu Y."/>
            <person name="Sakurai T."/>
            <person name="Umezawa T."/>
            <person name="Bhattacharyya M."/>
            <person name="Sandhu D."/>
            <person name="Valliyodan B."/>
            <person name="Lindquist E."/>
            <person name="Peto M."/>
            <person name="Grant D."/>
            <person name="Shu S."/>
            <person name="Goodstein D."/>
            <person name="Barry K."/>
            <person name="Futrell-Griggs M."/>
            <person name="Abernathy B."/>
            <person name="Du J."/>
            <person name="Tian Z."/>
            <person name="Zhu L."/>
            <person name="Gill N."/>
            <person name="Joshi T."/>
            <person name="Libault M."/>
            <person name="Sethuraman A."/>
            <person name="Zhang X."/>
            <person name="Shinozaki K."/>
            <person name="Nguyen H."/>
            <person name="Wing R."/>
            <person name="Cregan P."/>
            <person name="Specht J."/>
            <person name="Grimwood J."/>
            <person name="Rokhsar D."/>
            <person name="Stacey G."/>
            <person name="Shoemaker R."/>
            <person name="Jackson S."/>
        </authorList>
    </citation>
    <scope>NUCLEOTIDE SEQUENCE</scope>
    <source>
        <tissue evidence="1">Callus</tissue>
    </source>
</reference>
<dbReference type="PANTHER" id="PTHR37610">
    <property type="entry name" value="CCHC-TYPE DOMAIN-CONTAINING PROTEIN"/>
    <property type="match status" value="1"/>
</dbReference>
<reference evidence="1 2" key="1">
    <citation type="journal article" date="2010" name="Nature">
        <title>Genome sequence of the palaeopolyploid soybean.</title>
        <authorList>
            <person name="Schmutz J."/>
            <person name="Cannon S.B."/>
            <person name="Schlueter J."/>
            <person name="Ma J."/>
            <person name="Mitros T."/>
            <person name="Nelson W."/>
            <person name="Hyten D.L."/>
            <person name="Song Q."/>
            <person name="Thelen J.J."/>
            <person name="Cheng J."/>
            <person name="Xu D."/>
            <person name="Hellsten U."/>
            <person name="May G.D."/>
            <person name="Yu Y."/>
            <person name="Sakurai T."/>
            <person name="Umezawa T."/>
            <person name="Bhattacharyya M.K."/>
            <person name="Sandhu D."/>
            <person name="Valliyodan B."/>
            <person name="Lindquist E."/>
            <person name="Peto M."/>
            <person name="Grant D."/>
            <person name="Shu S."/>
            <person name="Goodstein D."/>
            <person name="Barry K."/>
            <person name="Futrell-Griggs M."/>
            <person name="Abernathy B."/>
            <person name="Du J."/>
            <person name="Tian Z."/>
            <person name="Zhu L."/>
            <person name="Gill N."/>
            <person name="Joshi T."/>
            <person name="Libault M."/>
            <person name="Sethuraman A."/>
            <person name="Zhang X.-C."/>
            <person name="Shinozaki K."/>
            <person name="Nguyen H.T."/>
            <person name="Wing R.A."/>
            <person name="Cregan P."/>
            <person name="Specht J."/>
            <person name="Grimwood J."/>
            <person name="Rokhsar D."/>
            <person name="Stacey G."/>
            <person name="Shoemaker R.C."/>
            <person name="Jackson S.A."/>
        </authorList>
    </citation>
    <scope>NUCLEOTIDE SEQUENCE</scope>
    <source>
        <strain evidence="2">cv. Williams 82</strain>
        <tissue evidence="1">Callus</tissue>
    </source>
</reference>
<dbReference type="Gramene" id="KRH49297">
    <property type="protein sequence ID" value="KRH49297"/>
    <property type="gene ID" value="GLYMA_07G146200"/>
</dbReference>
<evidence type="ECO:0000313" key="1">
    <source>
        <dbReference type="EMBL" id="KRH49297.1"/>
    </source>
</evidence>
<dbReference type="OMA" id="HWERCNT"/>
<reference evidence="2" key="2">
    <citation type="submission" date="2018-02" db="UniProtKB">
        <authorList>
            <consortium name="EnsemblPlants"/>
        </authorList>
    </citation>
    <scope>IDENTIFICATION</scope>
    <source>
        <strain evidence="2">Williams 82</strain>
    </source>
</reference>
<dbReference type="InParanoid" id="A0A0R0J399"/>
<sequence length="67" mass="7684">MALVSKNKMGFLTGSILIPSEIDPIYPHWERCNTLLMSWLLNSLSPSIAQSVVFFERAIDTWTDLRE</sequence>
<accession>A0A0R0J399</accession>